<dbReference type="PANTHER" id="PTHR43303">
    <property type="entry name" value="NADPH DEHYDROGENASE C23G7.10C-RELATED"/>
    <property type="match status" value="1"/>
</dbReference>
<dbReference type="InterPro" id="IPR044152">
    <property type="entry name" value="YqjM-like"/>
</dbReference>
<dbReference type="GO" id="GO:0010181">
    <property type="term" value="F:FMN binding"/>
    <property type="evidence" value="ECO:0007669"/>
    <property type="project" value="InterPro"/>
</dbReference>
<dbReference type="OrthoDB" id="3169239at2"/>
<comment type="cofactor">
    <cofactor evidence="1">
        <name>FMN</name>
        <dbReference type="ChEBI" id="CHEBI:58210"/>
    </cofactor>
</comment>
<keyword evidence="3" id="KW-0288">FMN</keyword>
<keyword evidence="5" id="KW-0560">Oxidoreductase</keyword>
<dbReference type="GO" id="GO:0050661">
    <property type="term" value="F:NADP binding"/>
    <property type="evidence" value="ECO:0007669"/>
    <property type="project" value="InterPro"/>
</dbReference>
<dbReference type="AlphaFoldDB" id="A0A1H0Q299"/>
<dbReference type="Gene3D" id="3.20.20.70">
    <property type="entry name" value="Aldolase class I"/>
    <property type="match status" value="1"/>
</dbReference>
<dbReference type="GO" id="GO:0003959">
    <property type="term" value="F:NADPH dehydrogenase activity"/>
    <property type="evidence" value="ECO:0007669"/>
    <property type="project" value="InterPro"/>
</dbReference>
<dbReference type="InterPro" id="IPR013785">
    <property type="entry name" value="Aldolase_TIM"/>
</dbReference>
<sequence length="367" mass="39357">MSTLFEPYQLRSLEIPNRIWMAPMDQYSSAPDGPAMGAPTDWHIVHQGARAAGGAGLILTEGTGVSPTGRTSPYDLGIWTDAQLPAFQRLTGVLTSLGTVPGIQLSHSGRKGSTDRQWLGGKPVDPGQGGWHVVGPSAIAVAEGFPVPTELTLGEIDRIVDEFAAAARRAAAAGFKVVELLAGHGYLIHQFLSPFSNRRTDDYGGSFENRARFALRVVDAVRAVWPEDLPLFVRVSATDWLTENTDDIREGWTVDDTVRLARVLKDHGVDLLNVSSGGLVPDAKITVGPGYQVPFAARVRAEAGIAVAAVGMITEPEQAAAILADSQADAILMGRELMRHPTWPLDAAKALGADVRVPPQYRRAYAR</sequence>
<evidence type="ECO:0000259" key="6">
    <source>
        <dbReference type="Pfam" id="PF00724"/>
    </source>
</evidence>
<accession>A0A1H0Q299</accession>
<dbReference type="InterPro" id="IPR001155">
    <property type="entry name" value="OxRdtase_FMN_N"/>
</dbReference>
<evidence type="ECO:0000256" key="3">
    <source>
        <dbReference type="ARBA" id="ARBA00022643"/>
    </source>
</evidence>
<evidence type="ECO:0000256" key="5">
    <source>
        <dbReference type="ARBA" id="ARBA00023002"/>
    </source>
</evidence>
<name>A0A1H0Q299_9ACTN</name>
<reference evidence="7 8" key="1">
    <citation type="submission" date="2016-10" db="EMBL/GenBank/DDBJ databases">
        <authorList>
            <person name="de Groot N.N."/>
        </authorList>
    </citation>
    <scope>NUCLEOTIDE SEQUENCE [LARGE SCALE GENOMIC DNA]</scope>
    <source>
        <strain evidence="7 8">CGMCC 4.2022</strain>
    </source>
</reference>
<proteinExistence type="predicted"/>
<dbReference type="Proteomes" id="UP000199341">
    <property type="component" value="Unassembled WGS sequence"/>
</dbReference>
<dbReference type="CDD" id="cd02932">
    <property type="entry name" value="OYE_YqiM_FMN"/>
    <property type="match status" value="1"/>
</dbReference>
<gene>
    <name evidence="7" type="ORF">SAMN05216259_117105</name>
</gene>
<evidence type="ECO:0000256" key="1">
    <source>
        <dbReference type="ARBA" id="ARBA00001917"/>
    </source>
</evidence>
<dbReference type="EMBL" id="FNIE01000017">
    <property type="protein sequence ID" value="SDP11474.1"/>
    <property type="molecule type" value="Genomic_DNA"/>
</dbReference>
<evidence type="ECO:0000313" key="8">
    <source>
        <dbReference type="Proteomes" id="UP000199341"/>
    </source>
</evidence>
<keyword evidence="8" id="KW-1185">Reference proteome</keyword>
<evidence type="ECO:0000313" key="7">
    <source>
        <dbReference type="EMBL" id="SDP11474.1"/>
    </source>
</evidence>
<dbReference type="PANTHER" id="PTHR43303:SF4">
    <property type="entry name" value="NADPH DEHYDROGENASE C23G7.10C-RELATED"/>
    <property type="match status" value="1"/>
</dbReference>
<evidence type="ECO:0000256" key="4">
    <source>
        <dbReference type="ARBA" id="ARBA00022857"/>
    </source>
</evidence>
<protein>
    <submittedName>
        <fullName evidence="7">2,4-dienoyl-CoA reductase</fullName>
    </submittedName>
</protein>
<dbReference type="STRING" id="310781.SAMN05216259_117105"/>
<organism evidence="7 8">
    <name type="scientific">Actinacidiphila guanduensis</name>
    <dbReference type="NCBI Taxonomy" id="310781"/>
    <lineage>
        <taxon>Bacteria</taxon>
        <taxon>Bacillati</taxon>
        <taxon>Actinomycetota</taxon>
        <taxon>Actinomycetes</taxon>
        <taxon>Kitasatosporales</taxon>
        <taxon>Streptomycetaceae</taxon>
        <taxon>Actinacidiphila</taxon>
    </lineage>
</organism>
<dbReference type="RefSeq" id="WP_093787736.1">
    <property type="nucleotide sequence ID" value="NZ_FNIE01000017.1"/>
</dbReference>
<dbReference type="Pfam" id="PF00724">
    <property type="entry name" value="Oxidored_FMN"/>
    <property type="match status" value="1"/>
</dbReference>
<dbReference type="SUPFAM" id="SSF51395">
    <property type="entry name" value="FMN-linked oxidoreductases"/>
    <property type="match status" value="1"/>
</dbReference>
<keyword evidence="2" id="KW-0285">Flavoprotein</keyword>
<keyword evidence="4" id="KW-0521">NADP</keyword>
<feature type="domain" description="NADH:flavin oxidoreductase/NADH oxidase N-terminal" evidence="6">
    <location>
        <begin position="4"/>
        <end position="350"/>
    </location>
</feature>
<evidence type="ECO:0000256" key="2">
    <source>
        <dbReference type="ARBA" id="ARBA00022630"/>
    </source>
</evidence>